<dbReference type="Gene3D" id="1.10.437.10">
    <property type="entry name" value="Blc2-like"/>
    <property type="match status" value="1"/>
</dbReference>
<organism evidence="1">
    <name type="scientific">Otarine gammaherpesvirus 4</name>
    <dbReference type="NCBI Taxonomy" id="2801541"/>
    <lineage>
        <taxon>Viruses</taxon>
        <taxon>Duplodnaviria</taxon>
        <taxon>Heunggongvirae</taxon>
        <taxon>Peploviricota</taxon>
        <taxon>Herviviricetes</taxon>
        <taxon>Herpesvirales</taxon>
        <taxon>Orthoherpesviridae</taxon>
        <taxon>Gammaherpesvirinae</taxon>
    </lineage>
</organism>
<dbReference type="InterPro" id="IPR036834">
    <property type="entry name" value="Bcl-2-like_sf"/>
</dbReference>
<dbReference type="SUPFAM" id="SSF56854">
    <property type="entry name" value="Bcl-2 inhibitors of programmed cell death"/>
    <property type="match status" value="1"/>
</dbReference>
<protein>
    <submittedName>
        <fullName evidence="1">Uncharacterized protein</fullName>
    </submittedName>
</protein>
<proteinExistence type="predicted"/>
<gene>
    <name evidence="1" type="primary">Ot12</name>
</gene>
<dbReference type="EMBL" id="MN545486">
    <property type="protein sequence ID" value="QRE02491.1"/>
    <property type="molecule type" value="Genomic_DNA"/>
</dbReference>
<accession>A0A889IVX4</accession>
<reference evidence="1" key="1">
    <citation type="submission" date="2019-10" db="EMBL/GenBank/DDBJ databases">
        <title>Otarine herpesvirus 4 in Northern fur seal genital swab.</title>
        <authorList>
            <person name="Deming A.C."/>
            <person name="Wellehan J.F.X."/>
            <person name="Gulland F.M.D."/>
        </authorList>
    </citation>
    <scope>NUCLEOTIDE SEQUENCE</scope>
    <source>
        <strain evidence="1">Cu11-001</strain>
    </source>
</reference>
<evidence type="ECO:0000313" key="1">
    <source>
        <dbReference type="EMBL" id="QRE02491.1"/>
    </source>
</evidence>
<dbReference type="InterPro" id="IPR010677">
    <property type="entry name" value="HHV-4_BALF1"/>
</dbReference>
<dbReference type="InterPro" id="IPR002475">
    <property type="entry name" value="Bcl2-like"/>
</dbReference>
<name>A0A889IVX4_9GAMA</name>
<dbReference type="Pfam" id="PF06861">
    <property type="entry name" value="BALF1"/>
    <property type="match status" value="1"/>
</dbReference>
<sequence>MASASELEALKVCCANSSLLNHNSEDNESCSEDSCSSDHGEYYCYSDYGSETNLHYRSHSSECRFDDADGIEQGTTDNNQKTTIENCGTYNSDASTSTYNNGYLEKQAANTVNVGSKLQQVNVPISGGESLPANNTSAEHRLYANCHEYMELTSPMKSKGTQTPLQYAPNPQSVEELASSVSKTTMKQPALIQVPSDQPPPIPPKLHNNPCHNSFQRFYPVVRSTDGRCSEPTYANAHIVPDMSFGTNTAKTCTIDLVSAKCIFKELADTTQVVYNVLTAVMLPNESTQHLSASEHTLAWVVTQCIKEEWPRLTGMVFDLPPPENADHYNHVMRVVEVAHADDSGSWGRLCITLAFICVYAKCYMNNSREIRDRFANLLSDYYALNRMSWLINMGGITKGVRGRFPLFWMWYKLKEVFSSF</sequence>
<dbReference type="PROSITE" id="PS50062">
    <property type="entry name" value="BCL2_FAMILY"/>
    <property type="match status" value="1"/>
</dbReference>